<proteinExistence type="predicted"/>
<dbReference type="AlphaFoldDB" id="A0A7J7SS60"/>
<name>A0A7J7SS60_MYOMY</name>
<evidence type="ECO:0000313" key="1">
    <source>
        <dbReference type="EMBL" id="KAF6291075.1"/>
    </source>
</evidence>
<sequence>MRCGITRPHRILVLTCTVAGSALLWWAFSLSTWAKVDVPDSPQVLFSALFAICSQEIRCWVPPSKSLLCLHHHLLHRRNSLLRQRPPLLVSVCCAAADSGETHADTRGQSLPCNHHREQTGWRQVACPPCKRGNRGNLLSSLHLETSQLHTRV</sequence>
<gene>
    <name evidence="1" type="ORF">mMyoMyo1_009438</name>
</gene>
<protein>
    <submittedName>
        <fullName evidence="1">Uncharacterized protein</fullName>
    </submittedName>
</protein>
<evidence type="ECO:0000313" key="2">
    <source>
        <dbReference type="Proteomes" id="UP000527355"/>
    </source>
</evidence>
<keyword evidence="2" id="KW-1185">Reference proteome</keyword>
<reference evidence="1 2" key="1">
    <citation type="journal article" date="2020" name="Nature">
        <title>Six reference-quality genomes reveal evolution of bat adaptations.</title>
        <authorList>
            <person name="Jebb D."/>
            <person name="Huang Z."/>
            <person name="Pippel M."/>
            <person name="Hughes G.M."/>
            <person name="Lavrichenko K."/>
            <person name="Devanna P."/>
            <person name="Winkler S."/>
            <person name="Jermiin L.S."/>
            <person name="Skirmuntt E.C."/>
            <person name="Katzourakis A."/>
            <person name="Burkitt-Gray L."/>
            <person name="Ray D.A."/>
            <person name="Sullivan K.A.M."/>
            <person name="Roscito J.G."/>
            <person name="Kirilenko B.M."/>
            <person name="Davalos L.M."/>
            <person name="Corthals A.P."/>
            <person name="Power M.L."/>
            <person name="Jones G."/>
            <person name="Ransome R.D."/>
            <person name="Dechmann D.K.N."/>
            <person name="Locatelli A.G."/>
            <person name="Puechmaille S.J."/>
            <person name="Fedrigo O."/>
            <person name="Jarvis E.D."/>
            <person name="Hiller M."/>
            <person name="Vernes S.C."/>
            <person name="Myers E.W."/>
            <person name="Teeling E.C."/>
        </authorList>
    </citation>
    <scope>NUCLEOTIDE SEQUENCE [LARGE SCALE GENOMIC DNA]</scope>
    <source>
        <strain evidence="1">MMyoMyo1</strain>
        <tissue evidence="1">Flight muscle</tissue>
    </source>
</reference>
<comment type="caution">
    <text evidence="1">The sequence shown here is derived from an EMBL/GenBank/DDBJ whole genome shotgun (WGS) entry which is preliminary data.</text>
</comment>
<dbReference type="VEuPathDB" id="HostDB:LOC118673718"/>
<accession>A0A7J7SS60</accession>
<dbReference type="EMBL" id="JABWUV010000018">
    <property type="protein sequence ID" value="KAF6291075.1"/>
    <property type="molecule type" value="Genomic_DNA"/>
</dbReference>
<organism evidence="1 2">
    <name type="scientific">Myotis myotis</name>
    <name type="common">Greater mouse-eared bat</name>
    <name type="synonym">Vespertilio myotis</name>
    <dbReference type="NCBI Taxonomy" id="51298"/>
    <lineage>
        <taxon>Eukaryota</taxon>
        <taxon>Metazoa</taxon>
        <taxon>Chordata</taxon>
        <taxon>Craniata</taxon>
        <taxon>Vertebrata</taxon>
        <taxon>Euteleostomi</taxon>
        <taxon>Mammalia</taxon>
        <taxon>Eutheria</taxon>
        <taxon>Laurasiatheria</taxon>
        <taxon>Chiroptera</taxon>
        <taxon>Yangochiroptera</taxon>
        <taxon>Vespertilionidae</taxon>
        <taxon>Myotis</taxon>
    </lineage>
</organism>
<dbReference type="Proteomes" id="UP000527355">
    <property type="component" value="Unassembled WGS sequence"/>
</dbReference>